<reference evidence="1 2" key="1">
    <citation type="journal article" date="2011" name="Microbiology">
        <title>Transcriptome response to different carbon sources in Acetobacter aceti.</title>
        <authorList>
            <person name="Sakurai K."/>
            <person name="Arai H."/>
            <person name="Ishii M."/>
            <person name="Igarashi Y."/>
        </authorList>
    </citation>
    <scope>NUCLEOTIDE SEQUENCE [LARGE SCALE GENOMIC DNA]</scope>
    <source>
        <strain evidence="1 2">NBRC 14818</strain>
    </source>
</reference>
<evidence type="ECO:0000313" key="2">
    <source>
        <dbReference type="Proteomes" id="UP000516424"/>
    </source>
</evidence>
<accession>A0AB33IGB7</accession>
<dbReference type="RefSeq" id="WP_018307893.1">
    <property type="nucleotide sequence ID" value="NZ_AP023410.1"/>
</dbReference>
<dbReference type="Proteomes" id="UP000516424">
    <property type="component" value="Chromosome"/>
</dbReference>
<dbReference type="Gene3D" id="1.10.30.50">
    <property type="match status" value="1"/>
</dbReference>
<protein>
    <recommendedName>
        <fullName evidence="3">HNH endonuclease</fullName>
    </recommendedName>
</protein>
<organism evidence="1 2">
    <name type="scientific">Acetobacter aceti NBRC 14818</name>
    <dbReference type="NCBI Taxonomy" id="887700"/>
    <lineage>
        <taxon>Bacteria</taxon>
        <taxon>Pseudomonadati</taxon>
        <taxon>Pseudomonadota</taxon>
        <taxon>Alphaproteobacteria</taxon>
        <taxon>Acetobacterales</taxon>
        <taxon>Acetobacteraceae</taxon>
        <taxon>Acetobacter</taxon>
        <taxon>Acetobacter subgen. Acetobacter</taxon>
    </lineage>
</organism>
<evidence type="ECO:0000313" key="1">
    <source>
        <dbReference type="EMBL" id="BCK76956.1"/>
    </source>
</evidence>
<sequence length="390" mass="43817">MRTSVERQIGSYQSLRDKLAARATNPEIEYDLKTNKRLKHLGSRQLELQWVAGDATVAEASFFKINTQGTPLDKTEEALLRNRKRAPAIAARSIVRAATGHKYWSKFDEIKRKKIEELAYDANLLLFQPEITTPIKTLQLPLGGSASTLDALSLLMKLLSITSGSIKTRRPKLESFDNDIDGSLTIEVLTNALHTLNRISGNQSCSLGLHPAVYFYSDRGKYLPDLFLGIVYLIKGKLLNNDSNFFRKFTENRSIIEDFLIKNKAIITQMLQQIRSQYRIERVSDIFDYLVSHATEELSVEGLASAAQLKGSIVNLREKVDSRIFSDTSKSAIMMRQAIQTAMICPICKGRLEPLLSVSYDHVTRKQDGGIGDEDNGQLCHPYCNTGIKN</sequence>
<evidence type="ECO:0008006" key="3">
    <source>
        <dbReference type="Google" id="ProtNLM"/>
    </source>
</evidence>
<gene>
    <name evidence="1" type="ORF">EMQ_2562</name>
</gene>
<dbReference type="CDD" id="cd00085">
    <property type="entry name" value="HNHc"/>
    <property type="match status" value="1"/>
</dbReference>
<keyword evidence="2" id="KW-1185">Reference proteome</keyword>
<name>A0AB33IGB7_ACEAC</name>
<proteinExistence type="predicted"/>
<dbReference type="AlphaFoldDB" id="A0AB33IGB7"/>
<dbReference type="InterPro" id="IPR003615">
    <property type="entry name" value="HNH_nuc"/>
</dbReference>
<dbReference type="EMBL" id="AP023410">
    <property type="protein sequence ID" value="BCK76956.1"/>
    <property type="molecule type" value="Genomic_DNA"/>
</dbReference>